<organism evidence="3 4">
    <name type="scientific">Lysobacter gummosus</name>
    <dbReference type="NCBI Taxonomy" id="262324"/>
    <lineage>
        <taxon>Bacteria</taxon>
        <taxon>Pseudomonadati</taxon>
        <taxon>Pseudomonadota</taxon>
        <taxon>Gammaproteobacteria</taxon>
        <taxon>Lysobacterales</taxon>
        <taxon>Lysobacteraceae</taxon>
        <taxon>Lysobacter</taxon>
    </lineage>
</organism>
<sequence>MIAYLLGMVLGAAPATAAAATATAPPAAASVEPAGSWVVRDVTVIPADTDEVLAHRTVLIRDGKIARILPPGAVAKVKDASVVDGRGKFLVPGFVDAHLHLATEGAIRGSKDATLSGLDLGRDHRYDRQVMLSLLKAGVTGAANLGGSVSSDDDLLWLRGEIDAGRIDGPKLYVGKLINGPRAAVAAKPEGAVPASKPEAPTTAADGVTAVRRARERGYDFIKPYQFLNRETYLAVVEESKRQGFITTGHLPQLGCGTCADRDFTFAHPMTNVAHIEELARFARFGSDLAPKDIDALAQAMVDSRMSVSPGLITLKTIVGMYVQREVPPVPGEWLKLVDPVTRREWAPPANRYLSQAFRDQENADRFSAGYDFGRVLARELWKRGVGFTVGTDAPLPGLPFGVSAQQEMIELREIGLKPVEVLRAASINAHRLFDPGAGSGAVREGERANLVLLNADPLADVQNVAKIDGVFAQGRWLSMEQIDRKLAEGEAFQRDLERQLQARKPAAP</sequence>
<dbReference type="RefSeq" id="WP_057944313.1">
    <property type="nucleotide sequence ID" value="NZ_CP011131.1"/>
</dbReference>
<evidence type="ECO:0000256" key="1">
    <source>
        <dbReference type="SAM" id="SignalP"/>
    </source>
</evidence>
<accession>A0ABY3XDF7</accession>
<dbReference type="Proteomes" id="UP000829194">
    <property type="component" value="Chromosome"/>
</dbReference>
<feature type="chain" id="PRO_5046132157" evidence="1">
    <location>
        <begin position="20"/>
        <end position="509"/>
    </location>
</feature>
<proteinExistence type="predicted"/>
<gene>
    <name evidence="3" type="ORF">MOV92_20105</name>
</gene>
<keyword evidence="1" id="KW-0732">Signal</keyword>
<name>A0ABY3XDF7_9GAMM</name>
<keyword evidence="4" id="KW-1185">Reference proteome</keyword>
<reference evidence="3 4" key="1">
    <citation type="submission" date="2022-03" db="EMBL/GenBank/DDBJ databases">
        <title>Complete genome sequence of Lysobacter capsici VKM B-2533 and Lysobacter gummosus 10.1.1, promising sources of lytic agents.</title>
        <authorList>
            <person name="Tarlachkov S.V."/>
            <person name="Kudryakova I.V."/>
            <person name="Afoshin A.S."/>
            <person name="Leontyevskaya E.A."/>
            <person name="Leontyevskaya N.V."/>
        </authorList>
    </citation>
    <scope>NUCLEOTIDE SEQUENCE [LARGE SCALE GENOMIC DNA]</scope>
    <source>
        <strain evidence="3 4">10.1.1</strain>
    </source>
</reference>
<dbReference type="Pfam" id="PF01979">
    <property type="entry name" value="Amidohydro_1"/>
    <property type="match status" value="1"/>
</dbReference>
<dbReference type="PANTHER" id="PTHR43135:SF3">
    <property type="entry name" value="ALPHA-D-RIBOSE 1-METHYLPHOSPHONATE 5-TRIPHOSPHATE DIPHOSPHATASE"/>
    <property type="match status" value="1"/>
</dbReference>
<feature type="signal peptide" evidence="1">
    <location>
        <begin position="1"/>
        <end position="19"/>
    </location>
</feature>
<evidence type="ECO:0000313" key="4">
    <source>
        <dbReference type="Proteomes" id="UP000829194"/>
    </source>
</evidence>
<dbReference type="EMBL" id="CP093547">
    <property type="protein sequence ID" value="UNP28760.1"/>
    <property type="molecule type" value="Genomic_DNA"/>
</dbReference>
<dbReference type="InterPro" id="IPR032466">
    <property type="entry name" value="Metal_Hydrolase"/>
</dbReference>
<dbReference type="InterPro" id="IPR051781">
    <property type="entry name" value="Metallo-dep_Hydrolase"/>
</dbReference>
<evidence type="ECO:0000259" key="2">
    <source>
        <dbReference type="Pfam" id="PF01979"/>
    </source>
</evidence>
<dbReference type="InterPro" id="IPR011059">
    <property type="entry name" value="Metal-dep_hydrolase_composite"/>
</dbReference>
<dbReference type="Gene3D" id="3.20.20.140">
    <property type="entry name" value="Metal-dependent hydrolases"/>
    <property type="match status" value="1"/>
</dbReference>
<feature type="domain" description="Amidohydrolase-related" evidence="2">
    <location>
        <begin position="378"/>
        <end position="477"/>
    </location>
</feature>
<evidence type="ECO:0000313" key="3">
    <source>
        <dbReference type="EMBL" id="UNP28760.1"/>
    </source>
</evidence>
<dbReference type="SUPFAM" id="SSF51556">
    <property type="entry name" value="Metallo-dependent hydrolases"/>
    <property type="match status" value="1"/>
</dbReference>
<dbReference type="InterPro" id="IPR006680">
    <property type="entry name" value="Amidohydro-rel"/>
</dbReference>
<protein>
    <submittedName>
        <fullName evidence="3">Amidohydrolase family protein</fullName>
    </submittedName>
</protein>
<dbReference type="Gene3D" id="2.30.40.10">
    <property type="entry name" value="Urease, subunit C, domain 1"/>
    <property type="match status" value="2"/>
</dbReference>
<dbReference type="PANTHER" id="PTHR43135">
    <property type="entry name" value="ALPHA-D-RIBOSE 1-METHYLPHOSPHONATE 5-TRIPHOSPHATE DIPHOSPHATASE"/>
    <property type="match status" value="1"/>
</dbReference>
<dbReference type="SUPFAM" id="SSF51338">
    <property type="entry name" value="Composite domain of metallo-dependent hydrolases"/>
    <property type="match status" value="2"/>
</dbReference>